<dbReference type="PANTHER" id="PTHR46825:SF9">
    <property type="entry name" value="BETA-LACTAMASE-RELATED DOMAIN-CONTAINING PROTEIN"/>
    <property type="match status" value="1"/>
</dbReference>
<dbReference type="RefSeq" id="WP_284394128.1">
    <property type="nucleotide sequence ID" value="NZ_BSNG01000004.1"/>
</dbReference>
<name>A0ABQ5UJY7_9HYPH</name>
<dbReference type="Pfam" id="PF00144">
    <property type="entry name" value="Beta-lactamase"/>
    <property type="match status" value="1"/>
</dbReference>
<reference evidence="2" key="1">
    <citation type="journal article" date="2014" name="Int. J. Syst. Evol. Microbiol.">
        <title>Complete genome of a new Firmicutes species belonging to the dominant human colonic microbiota ('Ruminococcus bicirculans') reveals two chromosomes and a selective capacity to utilize plant glucans.</title>
        <authorList>
            <consortium name="NISC Comparative Sequencing Program"/>
            <person name="Wegmann U."/>
            <person name="Louis P."/>
            <person name="Goesmann A."/>
            <person name="Henrissat B."/>
            <person name="Duncan S.H."/>
            <person name="Flint H.J."/>
        </authorList>
    </citation>
    <scope>NUCLEOTIDE SEQUENCE</scope>
    <source>
        <strain evidence="2">NBRC 103855</strain>
    </source>
</reference>
<evidence type="ECO:0000259" key="1">
    <source>
        <dbReference type="Pfam" id="PF00144"/>
    </source>
</evidence>
<evidence type="ECO:0000313" key="2">
    <source>
        <dbReference type="EMBL" id="GLQ12286.1"/>
    </source>
</evidence>
<evidence type="ECO:0000313" key="3">
    <source>
        <dbReference type="Proteomes" id="UP001161406"/>
    </source>
</evidence>
<sequence length="310" mass="32676">MRPLASLVDLAGFAAGNPVTVARCTASGIIEDFVTGTWPDGRAVVASDRFYGASLAKQLTGAAAAILVRDGRLDPDQPVTRHLSDLPPWAADITPRHLAHHLAGLPAAGALEAQASGDWTEDFVSTALAALPRLVTPPGTSYAYSNLGYILLARLVERIAGEPFAAFVNARLLAPLGIAGMAFVRDIPAYPQVAHMGPCLPLTQGDGGLWTTSRAFALWLRQQNQDALGIAGIVEAPGQLANGMTAPYGWGLGLRTHHTQRLLIHGGEWTGAVAKAVRCPARGIAVVAMAANCPFQTLDRLVEMVLNEAW</sequence>
<dbReference type="Gene3D" id="3.40.710.10">
    <property type="entry name" value="DD-peptidase/beta-lactamase superfamily"/>
    <property type="match status" value="1"/>
</dbReference>
<dbReference type="EMBL" id="BSNG01000004">
    <property type="protein sequence ID" value="GLQ12286.1"/>
    <property type="molecule type" value="Genomic_DNA"/>
</dbReference>
<feature type="domain" description="Beta-lactamase-related" evidence="1">
    <location>
        <begin position="41"/>
        <end position="290"/>
    </location>
</feature>
<dbReference type="InterPro" id="IPR001466">
    <property type="entry name" value="Beta-lactam-related"/>
</dbReference>
<protein>
    <recommendedName>
        <fullName evidence="1">Beta-lactamase-related domain-containing protein</fullName>
    </recommendedName>
</protein>
<dbReference type="InterPro" id="IPR050491">
    <property type="entry name" value="AmpC-like"/>
</dbReference>
<dbReference type="SUPFAM" id="SSF56601">
    <property type="entry name" value="beta-lactamase/transpeptidase-like"/>
    <property type="match status" value="1"/>
</dbReference>
<accession>A0ABQ5UJY7</accession>
<organism evidence="2 3">
    <name type="scientific">Devosia yakushimensis</name>
    <dbReference type="NCBI Taxonomy" id="470028"/>
    <lineage>
        <taxon>Bacteria</taxon>
        <taxon>Pseudomonadati</taxon>
        <taxon>Pseudomonadota</taxon>
        <taxon>Alphaproteobacteria</taxon>
        <taxon>Hyphomicrobiales</taxon>
        <taxon>Devosiaceae</taxon>
        <taxon>Devosia</taxon>
    </lineage>
</organism>
<keyword evidence="3" id="KW-1185">Reference proteome</keyword>
<dbReference type="Proteomes" id="UP001161406">
    <property type="component" value="Unassembled WGS sequence"/>
</dbReference>
<dbReference type="InterPro" id="IPR012338">
    <property type="entry name" value="Beta-lactam/transpept-like"/>
</dbReference>
<proteinExistence type="predicted"/>
<comment type="caution">
    <text evidence="2">The sequence shown here is derived from an EMBL/GenBank/DDBJ whole genome shotgun (WGS) entry which is preliminary data.</text>
</comment>
<reference evidence="2" key="2">
    <citation type="submission" date="2023-01" db="EMBL/GenBank/DDBJ databases">
        <title>Draft genome sequence of Devosia yakushimensis strain NBRC 103855.</title>
        <authorList>
            <person name="Sun Q."/>
            <person name="Mori K."/>
        </authorList>
    </citation>
    <scope>NUCLEOTIDE SEQUENCE</scope>
    <source>
        <strain evidence="2">NBRC 103855</strain>
    </source>
</reference>
<gene>
    <name evidence="2" type="ORF">GCM10007913_42190</name>
</gene>
<dbReference type="PANTHER" id="PTHR46825">
    <property type="entry name" value="D-ALANYL-D-ALANINE-CARBOXYPEPTIDASE/ENDOPEPTIDASE AMPH"/>
    <property type="match status" value="1"/>
</dbReference>